<keyword evidence="3" id="KW-1185">Reference proteome</keyword>
<evidence type="ECO:0000313" key="2">
    <source>
        <dbReference type="EMBL" id="EGO64000.1"/>
    </source>
</evidence>
<dbReference type="RefSeq" id="WP_004573334.1">
    <property type="nucleotide sequence ID" value="NZ_AFGF01000081.1"/>
</dbReference>
<dbReference type="EMBL" id="AFGF01000081">
    <property type="protein sequence ID" value="EGO64000.1"/>
    <property type="molecule type" value="Genomic_DNA"/>
</dbReference>
<accession>F7NJ03</accession>
<proteinExistence type="predicted"/>
<dbReference type="AlphaFoldDB" id="F7NJ03"/>
<comment type="caution">
    <text evidence="2">The sequence shown here is derived from an EMBL/GenBank/DDBJ whole genome shotgun (WGS) entry which is preliminary data.</text>
</comment>
<feature type="compositionally biased region" description="Polar residues" evidence="1">
    <location>
        <begin position="10"/>
        <end position="23"/>
    </location>
</feature>
<feature type="region of interest" description="Disordered" evidence="1">
    <location>
        <begin position="1"/>
        <end position="30"/>
    </location>
</feature>
<protein>
    <submittedName>
        <fullName evidence="2">Uncharacterized protein</fullName>
    </submittedName>
</protein>
<sequence>MDEQRPPGDLTQQSQNYFSSPGTRTEDYATQAGSNADGFLYTLPYGEVPEMSLSALRAEDYKKLTGVDKPESMAGQNQPNLS</sequence>
<name>F7NJ03_9FIRM</name>
<evidence type="ECO:0000256" key="1">
    <source>
        <dbReference type="SAM" id="MobiDB-lite"/>
    </source>
</evidence>
<reference evidence="2 3" key="1">
    <citation type="journal article" date="2011" name="EMBO J.">
        <title>Structural diversity of bacterial flagellar motors.</title>
        <authorList>
            <person name="Chen S."/>
            <person name="Beeby M."/>
            <person name="Murphy G.E."/>
            <person name="Leadbetter J.R."/>
            <person name="Hendrixson D.R."/>
            <person name="Briegel A."/>
            <person name="Li Z."/>
            <person name="Shi J."/>
            <person name="Tocheva E.I."/>
            <person name="Muller A."/>
            <person name="Dobro M.J."/>
            <person name="Jensen G.J."/>
        </authorList>
    </citation>
    <scope>NUCLEOTIDE SEQUENCE [LARGE SCALE GENOMIC DNA]</scope>
    <source>
        <strain evidence="2 3">DSM 6540</strain>
    </source>
</reference>
<organism evidence="2 3">
    <name type="scientific">Acetonema longum DSM 6540</name>
    <dbReference type="NCBI Taxonomy" id="1009370"/>
    <lineage>
        <taxon>Bacteria</taxon>
        <taxon>Bacillati</taxon>
        <taxon>Bacillota</taxon>
        <taxon>Negativicutes</taxon>
        <taxon>Acetonemataceae</taxon>
        <taxon>Acetonema</taxon>
    </lineage>
</organism>
<gene>
    <name evidence="2" type="ORF">ALO_10279</name>
</gene>
<evidence type="ECO:0000313" key="3">
    <source>
        <dbReference type="Proteomes" id="UP000003240"/>
    </source>
</evidence>
<dbReference type="Proteomes" id="UP000003240">
    <property type="component" value="Unassembled WGS sequence"/>
</dbReference>